<evidence type="ECO:0000256" key="6">
    <source>
        <dbReference type="ARBA" id="ARBA00022884"/>
    </source>
</evidence>
<dbReference type="InterPro" id="IPR000100">
    <property type="entry name" value="RNase_P"/>
</dbReference>
<evidence type="ECO:0000256" key="4">
    <source>
        <dbReference type="ARBA" id="ARBA00022759"/>
    </source>
</evidence>
<dbReference type="GO" id="GO:0042781">
    <property type="term" value="F:3'-tRNA processing endoribonuclease activity"/>
    <property type="evidence" value="ECO:0007669"/>
    <property type="project" value="TreeGrafter"/>
</dbReference>
<dbReference type="AlphaFoldDB" id="A0A1I2QK78"/>
<sequence length="199" mass="20764">MAKGAVSKIGRLTQRADFLAAAGGRRFHTERFSAQGRLRGGDAKAPDGVPADPEGLRIGFTITKRVGHATERNRIRRRLRAALRATADDLPSPAADVVLIARRPALSAEFATLIEDLRRAVPVVTKPQTRKDTDTRAQGSSPRRGRGKPGSDKPISHGPAAGAKPTMPLLASGPGADAPPGRAPAPSPIPNACDGPTDG</sequence>
<dbReference type="GO" id="GO:0000049">
    <property type="term" value="F:tRNA binding"/>
    <property type="evidence" value="ECO:0007669"/>
    <property type="project" value="UniProtKB-UniRule"/>
</dbReference>
<dbReference type="Gene3D" id="3.30.230.10">
    <property type="match status" value="1"/>
</dbReference>
<reference evidence="11" key="1">
    <citation type="submission" date="2016-10" db="EMBL/GenBank/DDBJ databases">
        <authorList>
            <person name="Varghese N."/>
            <person name="Submissions S."/>
        </authorList>
    </citation>
    <scope>NUCLEOTIDE SEQUENCE [LARGE SCALE GENOMIC DNA]</scope>
    <source>
        <strain evidence="11">Gh-105</strain>
    </source>
</reference>
<dbReference type="Pfam" id="PF00825">
    <property type="entry name" value="Ribonuclease_P"/>
    <property type="match status" value="1"/>
</dbReference>
<keyword evidence="3 7" id="KW-0540">Nuclease</keyword>
<dbReference type="InterPro" id="IPR014721">
    <property type="entry name" value="Ribsml_uS5_D2-typ_fold_subgr"/>
</dbReference>
<evidence type="ECO:0000256" key="1">
    <source>
        <dbReference type="ARBA" id="ARBA00002663"/>
    </source>
</evidence>
<dbReference type="Proteomes" id="UP000199229">
    <property type="component" value="Unassembled WGS sequence"/>
</dbReference>
<proteinExistence type="inferred from homology"/>
<protein>
    <recommendedName>
        <fullName evidence="7 8">Ribonuclease P protein component</fullName>
        <shortName evidence="7">RNase P protein</shortName>
        <shortName evidence="7">RNaseP protein</shortName>
        <ecNumber evidence="7 8">3.1.26.5</ecNumber>
    </recommendedName>
    <alternativeName>
        <fullName evidence="7">Protein C5</fullName>
    </alternativeName>
</protein>
<dbReference type="STRING" id="582675.SAMN05192565_101208"/>
<dbReference type="InterPro" id="IPR020568">
    <property type="entry name" value="Ribosomal_Su5_D2-typ_SF"/>
</dbReference>
<keyword evidence="4 7" id="KW-0255">Endonuclease</keyword>
<feature type="region of interest" description="Disordered" evidence="9">
    <location>
        <begin position="124"/>
        <end position="199"/>
    </location>
</feature>
<comment type="function">
    <text evidence="1 7">RNaseP catalyzes the removal of the 5'-leader sequence from pre-tRNA to produce the mature 5'-terminus. It can also cleave other RNA substrates such as 4.5S RNA. The protein component plays an auxiliary but essential role in vivo by binding to the 5'-leader sequence and broadening the substrate specificity of the ribozyme.</text>
</comment>
<organism evidence="10 11">
    <name type="scientific">Methylobacterium gossipiicola</name>
    <dbReference type="NCBI Taxonomy" id="582675"/>
    <lineage>
        <taxon>Bacteria</taxon>
        <taxon>Pseudomonadati</taxon>
        <taxon>Pseudomonadota</taxon>
        <taxon>Alphaproteobacteria</taxon>
        <taxon>Hyphomicrobiales</taxon>
        <taxon>Methylobacteriaceae</taxon>
        <taxon>Methylobacterium</taxon>
    </lineage>
</organism>
<dbReference type="InterPro" id="IPR020539">
    <property type="entry name" value="RNase_P_CS"/>
</dbReference>
<dbReference type="PROSITE" id="PS00648">
    <property type="entry name" value="RIBONUCLEASE_P"/>
    <property type="match status" value="1"/>
</dbReference>
<evidence type="ECO:0000313" key="10">
    <source>
        <dbReference type="EMBL" id="SFG28804.1"/>
    </source>
</evidence>
<evidence type="ECO:0000256" key="5">
    <source>
        <dbReference type="ARBA" id="ARBA00022801"/>
    </source>
</evidence>
<keyword evidence="11" id="KW-1185">Reference proteome</keyword>
<keyword evidence="2 7" id="KW-0819">tRNA processing</keyword>
<dbReference type="GO" id="GO:0004526">
    <property type="term" value="F:ribonuclease P activity"/>
    <property type="evidence" value="ECO:0007669"/>
    <property type="project" value="UniProtKB-UniRule"/>
</dbReference>
<evidence type="ECO:0000313" key="11">
    <source>
        <dbReference type="Proteomes" id="UP000199229"/>
    </source>
</evidence>
<dbReference type="HAMAP" id="MF_00227">
    <property type="entry name" value="RNase_P"/>
    <property type="match status" value="1"/>
</dbReference>
<dbReference type="EMBL" id="FOPM01000001">
    <property type="protein sequence ID" value="SFG28804.1"/>
    <property type="molecule type" value="Genomic_DNA"/>
</dbReference>
<comment type="subunit">
    <text evidence="7">Consists of a catalytic RNA component (M1 or rnpB) and a protein subunit.</text>
</comment>
<dbReference type="GO" id="GO:0030677">
    <property type="term" value="C:ribonuclease P complex"/>
    <property type="evidence" value="ECO:0007669"/>
    <property type="project" value="TreeGrafter"/>
</dbReference>
<dbReference type="NCBIfam" id="TIGR00188">
    <property type="entry name" value="rnpA"/>
    <property type="match status" value="1"/>
</dbReference>
<evidence type="ECO:0000256" key="3">
    <source>
        <dbReference type="ARBA" id="ARBA00022722"/>
    </source>
</evidence>
<dbReference type="GO" id="GO:0001682">
    <property type="term" value="P:tRNA 5'-leader removal"/>
    <property type="evidence" value="ECO:0007669"/>
    <property type="project" value="UniProtKB-UniRule"/>
</dbReference>
<dbReference type="SUPFAM" id="SSF54211">
    <property type="entry name" value="Ribosomal protein S5 domain 2-like"/>
    <property type="match status" value="1"/>
</dbReference>
<keyword evidence="5 7" id="KW-0378">Hydrolase</keyword>
<comment type="similarity">
    <text evidence="7">Belongs to the RnpA family.</text>
</comment>
<accession>A0A1I2QK78</accession>
<keyword evidence="6 7" id="KW-0694">RNA-binding</keyword>
<gene>
    <name evidence="7" type="primary">rnpA</name>
    <name evidence="10" type="ORF">SAMN05192565_101208</name>
</gene>
<feature type="compositionally biased region" description="Low complexity" evidence="9">
    <location>
        <begin position="168"/>
        <end position="180"/>
    </location>
</feature>
<evidence type="ECO:0000256" key="9">
    <source>
        <dbReference type="SAM" id="MobiDB-lite"/>
    </source>
</evidence>
<comment type="catalytic activity">
    <reaction evidence="7">
        <text>Endonucleolytic cleavage of RNA, removing 5'-extranucleotides from tRNA precursor.</text>
        <dbReference type="EC" id="3.1.26.5"/>
    </reaction>
</comment>
<dbReference type="PANTHER" id="PTHR33992">
    <property type="entry name" value="RIBONUCLEASE P PROTEIN COMPONENT"/>
    <property type="match status" value="1"/>
</dbReference>
<dbReference type="EC" id="3.1.26.5" evidence="7 8"/>
<name>A0A1I2QK78_9HYPH</name>
<evidence type="ECO:0000256" key="7">
    <source>
        <dbReference type="HAMAP-Rule" id="MF_00227"/>
    </source>
</evidence>
<evidence type="ECO:0000256" key="8">
    <source>
        <dbReference type="NCBIfam" id="TIGR00188"/>
    </source>
</evidence>
<dbReference type="PANTHER" id="PTHR33992:SF1">
    <property type="entry name" value="RIBONUCLEASE P PROTEIN COMPONENT"/>
    <property type="match status" value="1"/>
</dbReference>
<evidence type="ECO:0000256" key="2">
    <source>
        <dbReference type="ARBA" id="ARBA00022694"/>
    </source>
</evidence>